<feature type="transmembrane region" description="Helical" evidence="8">
    <location>
        <begin position="360"/>
        <end position="384"/>
    </location>
</feature>
<comment type="caution">
    <text evidence="11">The sequence shown here is derived from an EMBL/GenBank/DDBJ whole genome shotgun (WGS) entry which is preliminary data.</text>
</comment>
<dbReference type="PANTHER" id="PTHR30572">
    <property type="entry name" value="MEMBRANE COMPONENT OF TRANSPORTER-RELATED"/>
    <property type="match status" value="1"/>
</dbReference>
<feature type="region of interest" description="Disordered" evidence="7">
    <location>
        <begin position="1"/>
        <end position="25"/>
    </location>
</feature>
<protein>
    <submittedName>
        <fullName evidence="11">ABC transporter permease</fullName>
    </submittedName>
</protein>
<dbReference type="RefSeq" id="WP_344030587.1">
    <property type="nucleotide sequence ID" value="NZ_BAAAOB010000001.1"/>
</dbReference>
<organism evidence="11 12">
    <name type="scientific">Leucobacter iarius</name>
    <dbReference type="NCBI Taxonomy" id="333963"/>
    <lineage>
        <taxon>Bacteria</taxon>
        <taxon>Bacillati</taxon>
        <taxon>Actinomycetota</taxon>
        <taxon>Actinomycetes</taxon>
        <taxon>Micrococcales</taxon>
        <taxon>Microbacteriaceae</taxon>
        <taxon>Leucobacter</taxon>
    </lineage>
</organism>
<dbReference type="EMBL" id="BAAAOB010000001">
    <property type="protein sequence ID" value="GAA1784921.1"/>
    <property type="molecule type" value="Genomic_DNA"/>
</dbReference>
<keyword evidence="4 8" id="KW-1133">Transmembrane helix</keyword>
<feature type="transmembrane region" description="Helical" evidence="8">
    <location>
        <begin position="56"/>
        <end position="76"/>
    </location>
</feature>
<keyword evidence="5 8" id="KW-0472">Membrane</keyword>
<dbReference type="Proteomes" id="UP001500851">
    <property type="component" value="Unassembled WGS sequence"/>
</dbReference>
<evidence type="ECO:0000313" key="11">
    <source>
        <dbReference type="EMBL" id="GAA1784921.1"/>
    </source>
</evidence>
<evidence type="ECO:0000256" key="7">
    <source>
        <dbReference type="SAM" id="MobiDB-lite"/>
    </source>
</evidence>
<evidence type="ECO:0000256" key="6">
    <source>
        <dbReference type="ARBA" id="ARBA00038076"/>
    </source>
</evidence>
<evidence type="ECO:0000259" key="10">
    <source>
        <dbReference type="Pfam" id="PF12704"/>
    </source>
</evidence>
<dbReference type="Pfam" id="PF02687">
    <property type="entry name" value="FtsX"/>
    <property type="match status" value="1"/>
</dbReference>
<evidence type="ECO:0000256" key="5">
    <source>
        <dbReference type="ARBA" id="ARBA00023136"/>
    </source>
</evidence>
<evidence type="ECO:0000256" key="2">
    <source>
        <dbReference type="ARBA" id="ARBA00022475"/>
    </source>
</evidence>
<feature type="transmembrane region" description="Helical" evidence="8">
    <location>
        <begin position="396"/>
        <end position="418"/>
    </location>
</feature>
<comment type="similarity">
    <text evidence="6">Belongs to the ABC-4 integral membrane protein family.</text>
</comment>
<evidence type="ECO:0000313" key="12">
    <source>
        <dbReference type="Proteomes" id="UP001500851"/>
    </source>
</evidence>
<feature type="domain" description="ABC3 transporter permease C-terminal" evidence="9">
    <location>
        <begin position="315"/>
        <end position="428"/>
    </location>
</feature>
<comment type="subcellular location">
    <subcellularLocation>
        <location evidence="1">Cell membrane</location>
        <topology evidence="1">Multi-pass membrane protein</topology>
    </subcellularLocation>
</comment>
<feature type="transmembrane region" description="Helical" evidence="8">
    <location>
        <begin position="311"/>
        <end position="336"/>
    </location>
</feature>
<evidence type="ECO:0000259" key="9">
    <source>
        <dbReference type="Pfam" id="PF02687"/>
    </source>
</evidence>
<gene>
    <name evidence="11" type="ORF">GCM10009768_12210</name>
</gene>
<feature type="domain" description="MacB-like periplasmic core" evidence="10">
    <location>
        <begin position="57"/>
        <end position="268"/>
    </location>
</feature>
<dbReference type="InterPro" id="IPR003838">
    <property type="entry name" value="ABC3_permease_C"/>
</dbReference>
<dbReference type="PANTHER" id="PTHR30572:SF4">
    <property type="entry name" value="ABC TRANSPORTER PERMEASE YTRF"/>
    <property type="match status" value="1"/>
</dbReference>
<keyword evidence="3 8" id="KW-0812">Transmembrane</keyword>
<reference evidence="12" key="1">
    <citation type="journal article" date="2019" name="Int. J. Syst. Evol. Microbiol.">
        <title>The Global Catalogue of Microorganisms (GCM) 10K type strain sequencing project: providing services to taxonomists for standard genome sequencing and annotation.</title>
        <authorList>
            <consortium name="The Broad Institute Genomics Platform"/>
            <consortium name="The Broad Institute Genome Sequencing Center for Infectious Disease"/>
            <person name="Wu L."/>
            <person name="Ma J."/>
        </authorList>
    </citation>
    <scope>NUCLEOTIDE SEQUENCE [LARGE SCALE GENOMIC DNA]</scope>
    <source>
        <strain evidence="12">JCM 14736</strain>
    </source>
</reference>
<proteinExistence type="inferred from homology"/>
<feature type="compositionally biased region" description="Basic and acidic residues" evidence="7">
    <location>
        <begin position="1"/>
        <end position="15"/>
    </location>
</feature>
<keyword evidence="12" id="KW-1185">Reference proteome</keyword>
<accession>A0ABP4XQP5</accession>
<sequence length="436" mass="45360">MSPRAARDGRTGREGRRQRRFGFPRRRPARWAHTGLHWRDLAHESLEGIGSRPSRLAITLIGTVLGIASLIVTIGLSQTAAGQISQQFDSVAATRVTVEPGTAKAAGGKERAQSRIPWDAADRVSGLAGVEAASVYAKLPNTPTVEAVEVHDPAEASQAPPPVIAASGDYIDVVQGHIRTGRFFDSGHDERGDRVAVLGSKAAKQLGVNRVSGQPAIFIDGRAYTVIGIMDRVGAREATLDSVIVPARTARAALGLTAPESLDIRIAVGAGPVVARQAPIALDPNAPKTFKVAAPQSGSELQGSVESDINVIFVIIGGVALLGGGVGIANVTLLSVSERRGEIGLRRALGARTRDIARQFILESLTTGVLGGLIGVAIGLFAMLGVCLVQEWTPTIAPWAAPVGVLLGALVGLAAGAYPALKAARIEPVDALRDAR</sequence>
<evidence type="ECO:0000256" key="3">
    <source>
        <dbReference type="ARBA" id="ARBA00022692"/>
    </source>
</evidence>
<evidence type="ECO:0000256" key="1">
    <source>
        <dbReference type="ARBA" id="ARBA00004651"/>
    </source>
</evidence>
<dbReference type="InterPro" id="IPR050250">
    <property type="entry name" value="Macrolide_Exporter_MacB"/>
</dbReference>
<name>A0ABP4XQP5_9MICO</name>
<evidence type="ECO:0000256" key="8">
    <source>
        <dbReference type="SAM" id="Phobius"/>
    </source>
</evidence>
<keyword evidence="2" id="KW-1003">Cell membrane</keyword>
<feature type="compositionally biased region" description="Basic residues" evidence="7">
    <location>
        <begin position="16"/>
        <end position="25"/>
    </location>
</feature>
<dbReference type="Pfam" id="PF12704">
    <property type="entry name" value="MacB_PCD"/>
    <property type="match status" value="1"/>
</dbReference>
<dbReference type="InterPro" id="IPR025857">
    <property type="entry name" value="MacB_PCD"/>
</dbReference>
<evidence type="ECO:0000256" key="4">
    <source>
        <dbReference type="ARBA" id="ARBA00022989"/>
    </source>
</evidence>